<accession>A0A1V1P466</accession>
<comment type="caution">
    <text evidence="2">The sequence shown here is derived from an EMBL/GenBank/DDBJ whole genome shotgun (WGS) entry which is preliminary data.</text>
</comment>
<feature type="transmembrane region" description="Helical" evidence="1">
    <location>
        <begin position="133"/>
        <end position="149"/>
    </location>
</feature>
<protein>
    <recommendedName>
        <fullName evidence="4">O-GlcNAc transferase</fullName>
    </recommendedName>
</protein>
<reference evidence="3" key="1">
    <citation type="submission" date="2012-11" db="EMBL/GenBank/DDBJ databases">
        <authorList>
            <person name="Lucero-Rivera Y.E."/>
            <person name="Tovar-Ramirez D."/>
        </authorList>
    </citation>
    <scope>NUCLEOTIDE SEQUENCE [LARGE SCALE GENOMIC DNA]</scope>
    <source>
        <strain evidence="3">Araruama</strain>
    </source>
</reference>
<keyword evidence="1" id="KW-1133">Transmembrane helix</keyword>
<keyword evidence="1" id="KW-0472">Membrane</keyword>
<dbReference type="PANTHER" id="PTHR44395">
    <property type="match status" value="1"/>
</dbReference>
<feature type="transmembrane region" description="Helical" evidence="1">
    <location>
        <begin position="80"/>
        <end position="99"/>
    </location>
</feature>
<evidence type="ECO:0000256" key="1">
    <source>
        <dbReference type="SAM" id="Phobius"/>
    </source>
</evidence>
<gene>
    <name evidence="2" type="ORF">OMM_03835</name>
</gene>
<sequence length="169" mass="19952">MIDYRKAVLLFWLVFFVWMPVFQAGFIWDDDTFLTQNPLIQSDKGIIQCWISLDAPDYLPLTFTSLWIEWRLWENNASGYHITNVWIHLMTCIAIACVFHRLNWPGGWIAAMLYAVHPVNVESVAWITQRKNVLCFFFTLLTILTYIGVSQKNRNKVYFFLEFFLPAPC</sequence>
<dbReference type="Proteomes" id="UP000189670">
    <property type="component" value="Unassembled WGS sequence"/>
</dbReference>
<dbReference type="AlphaFoldDB" id="A0A1V1P466"/>
<keyword evidence="1" id="KW-0812">Transmembrane</keyword>
<proteinExistence type="predicted"/>
<evidence type="ECO:0008006" key="4">
    <source>
        <dbReference type="Google" id="ProtNLM"/>
    </source>
</evidence>
<evidence type="ECO:0000313" key="3">
    <source>
        <dbReference type="Proteomes" id="UP000189670"/>
    </source>
</evidence>
<evidence type="ECO:0000313" key="2">
    <source>
        <dbReference type="EMBL" id="ETR69593.1"/>
    </source>
</evidence>
<name>A0A1V1P466_9BACT</name>
<dbReference type="PANTHER" id="PTHR44395:SF1">
    <property type="entry name" value="PROTEIN O-MANNOSYL-TRANSFERASE TMTC3"/>
    <property type="match status" value="1"/>
</dbReference>
<organism evidence="2 3">
    <name type="scientific">Candidatus Magnetoglobus multicellularis str. Araruama</name>
    <dbReference type="NCBI Taxonomy" id="890399"/>
    <lineage>
        <taxon>Bacteria</taxon>
        <taxon>Pseudomonadati</taxon>
        <taxon>Thermodesulfobacteriota</taxon>
        <taxon>Desulfobacteria</taxon>
        <taxon>Desulfobacterales</taxon>
        <taxon>Desulfobacteraceae</taxon>
        <taxon>Candidatus Magnetoglobus</taxon>
    </lineage>
</organism>
<dbReference type="EMBL" id="ATBP01000605">
    <property type="protein sequence ID" value="ETR69593.1"/>
    <property type="molecule type" value="Genomic_DNA"/>
</dbReference>